<reference evidence="1 2" key="1">
    <citation type="submission" date="2016-04" db="EMBL/GenBank/DDBJ databases">
        <title>Genome sequence of Methanobrevibacter filiformis DSM 11501.</title>
        <authorList>
            <person name="Poehlein A."/>
            <person name="Seedorf H."/>
            <person name="Daniel R."/>
        </authorList>
    </citation>
    <scope>NUCLEOTIDE SEQUENCE [LARGE SCALE GENOMIC DNA]</scope>
    <source>
        <strain evidence="1 2">DSM 11501</strain>
    </source>
</reference>
<dbReference type="SUPFAM" id="SSF51126">
    <property type="entry name" value="Pectin lyase-like"/>
    <property type="match status" value="2"/>
</dbReference>
<dbReference type="AlphaFoldDB" id="A0A166EWP3"/>
<protein>
    <submittedName>
        <fullName evidence="1">Uncharacterized protein</fullName>
    </submittedName>
</protein>
<proteinExistence type="predicted"/>
<dbReference type="EMBL" id="LWMT01000045">
    <property type="protein sequence ID" value="KZX17093.1"/>
    <property type="molecule type" value="Genomic_DNA"/>
</dbReference>
<dbReference type="OrthoDB" id="77814at2157"/>
<organism evidence="1 2">
    <name type="scientific">Methanobrevibacter filiformis</name>
    <dbReference type="NCBI Taxonomy" id="55758"/>
    <lineage>
        <taxon>Archaea</taxon>
        <taxon>Methanobacteriati</taxon>
        <taxon>Methanobacteriota</taxon>
        <taxon>Methanomada group</taxon>
        <taxon>Methanobacteria</taxon>
        <taxon>Methanobacteriales</taxon>
        <taxon>Methanobacteriaceae</taxon>
        <taxon>Methanobrevibacter</taxon>
    </lineage>
</organism>
<dbReference type="InterPro" id="IPR012334">
    <property type="entry name" value="Pectin_lyas_fold"/>
</dbReference>
<comment type="caution">
    <text evidence="1">The sequence shown here is derived from an EMBL/GenBank/DDBJ whole genome shotgun (WGS) entry which is preliminary data.</text>
</comment>
<dbReference type="Proteomes" id="UP000077066">
    <property type="component" value="Unassembled WGS sequence"/>
</dbReference>
<dbReference type="PANTHER" id="PTHR11319:SF35">
    <property type="entry name" value="OUTER MEMBRANE PROTEIN PMPC-RELATED"/>
    <property type="match status" value="1"/>
</dbReference>
<dbReference type="PATRIC" id="fig|55758.3.peg.383"/>
<evidence type="ECO:0000313" key="1">
    <source>
        <dbReference type="EMBL" id="KZX17093.1"/>
    </source>
</evidence>
<dbReference type="SMART" id="SM00710">
    <property type="entry name" value="PbH1"/>
    <property type="match status" value="8"/>
</dbReference>
<name>A0A166EWP3_9EURY</name>
<dbReference type="InterPro" id="IPR011050">
    <property type="entry name" value="Pectin_lyase_fold/virulence"/>
</dbReference>
<accession>A0A166EWP3</accession>
<dbReference type="PANTHER" id="PTHR11319">
    <property type="entry name" value="G PROTEIN-COUPLED RECEPTOR-RELATED"/>
    <property type="match status" value="1"/>
</dbReference>
<dbReference type="InterPro" id="IPR006626">
    <property type="entry name" value="PbH1"/>
</dbReference>
<gene>
    <name evidence="1" type="ORF">MBFIL_03430</name>
</gene>
<dbReference type="STRING" id="55758.MBFIL_03430"/>
<keyword evidence="2" id="KW-1185">Reference proteome</keyword>
<dbReference type="Gene3D" id="2.160.20.10">
    <property type="entry name" value="Single-stranded right-handed beta-helix, Pectin lyase-like"/>
    <property type="match status" value="1"/>
</dbReference>
<dbReference type="RefSeq" id="WP_157078614.1">
    <property type="nucleotide sequence ID" value="NZ_LWMT01000045.1"/>
</dbReference>
<evidence type="ECO:0000313" key="2">
    <source>
        <dbReference type="Proteomes" id="UP000077066"/>
    </source>
</evidence>
<sequence length="582" mass="63033">MINITLANFISSGNTSDDGAIKNLGDDLFMSGVTIKGSSPQKGGSNPVKPALIWNRGNNFIIKDSFIDNPGTFAGPARTIYNTGDYLTVDNLTLINPNRYGVDNFGNYFTLKNSYFINTIPNATSSMVCCPVQTQNGNHILIINSSFSNFPCCPVALEGTNITVSDSIFLNNTESISNGASNLTIKNSYFEYNRGAAITNDGGNNILIINNTFKNCEDSVINNAPSANNSHPGINITVKDSSFENSMRAIKNAGENFTVINSNFTNNNGDFGAAIYNTGKNLIVDNSIFKNNKADNGGAICQDNGTITIKNSKFINNIASNGGAILSEHGNLSIFDSQFEKNTAIDIGGTISLYGDSLTVTNSNFTNNKVFKDTEIHVFGGSLLENKNSYDSHLKIIKIAQIGEKIIVQVKVTGNANGSILPNQNIILTIGGKTLNAKTNSKGVAEFKYTPLKSGNLKANIQLKNGSVGSLIFKGSTASSSVKFVKPAPNFKQVNKIEITKKGKNYIVKVQWKNIGTKKGIKKITIDLKKYKSLKKYKFAKGNYNHGKKISLKNEKLIISFDLPIYKSKKDLGIATITLKKI</sequence>